<sequence length="128" mass="14145">MPVFRGQCHCGAVQFEIHNQEALEGPRRCDCSLCQKKGVVMGTAGIADLIITRGEDKLSLYQWNTGTARHYFCSVCGIYTHHQRRVAPDEFGFNLACIEDVDPALFASAPMTDGRALSLVEEAEARKP</sequence>
<dbReference type="PANTHER" id="PTHR28620">
    <property type="entry name" value="CENTROMERE PROTEIN V"/>
    <property type="match status" value="1"/>
</dbReference>
<dbReference type="InterPro" id="IPR052355">
    <property type="entry name" value="CENP-V-like"/>
</dbReference>
<dbReference type="PROSITE" id="PS51891">
    <property type="entry name" value="CENP_V_GFA"/>
    <property type="match status" value="1"/>
</dbReference>
<dbReference type="SUPFAM" id="SSF51316">
    <property type="entry name" value="Mss4-like"/>
    <property type="match status" value="1"/>
</dbReference>
<feature type="domain" description="CENP-V/GFA" evidence="4">
    <location>
        <begin position="4"/>
        <end position="112"/>
    </location>
</feature>
<dbReference type="EMBL" id="SHAH01000009">
    <property type="protein sequence ID" value="RZO77924.1"/>
    <property type="molecule type" value="Genomic_DNA"/>
</dbReference>
<evidence type="ECO:0000256" key="1">
    <source>
        <dbReference type="ARBA" id="ARBA00005495"/>
    </source>
</evidence>
<gene>
    <name evidence="5" type="ORF">EVA69_01220</name>
</gene>
<keyword evidence="2" id="KW-0479">Metal-binding</keyword>
<evidence type="ECO:0000313" key="6">
    <source>
        <dbReference type="Proteomes" id="UP000320404"/>
    </source>
</evidence>
<reference evidence="5 6" key="1">
    <citation type="submission" date="2019-02" db="EMBL/GenBank/DDBJ databases">
        <title>Prokaryotic population dynamics and viral predation in marine succession experiment using metagenomics: the confinement effect.</title>
        <authorList>
            <person name="Haro-Moreno J.M."/>
            <person name="Rodriguez-Valera F."/>
            <person name="Lopez-Perez M."/>
        </authorList>
    </citation>
    <scope>NUCLEOTIDE SEQUENCE [LARGE SCALE GENOMIC DNA]</scope>
    <source>
        <strain evidence="5">MED-G158</strain>
    </source>
</reference>
<dbReference type="Gene3D" id="2.170.150.70">
    <property type="match status" value="1"/>
</dbReference>
<evidence type="ECO:0000256" key="3">
    <source>
        <dbReference type="ARBA" id="ARBA00022833"/>
    </source>
</evidence>
<dbReference type="Pfam" id="PF04828">
    <property type="entry name" value="GFA"/>
    <property type="match status" value="1"/>
</dbReference>
<keyword evidence="3" id="KW-0862">Zinc</keyword>
<organism evidence="5 6">
    <name type="scientific">OM182 bacterium</name>
    <dbReference type="NCBI Taxonomy" id="2510334"/>
    <lineage>
        <taxon>Bacteria</taxon>
        <taxon>Pseudomonadati</taxon>
        <taxon>Pseudomonadota</taxon>
        <taxon>Gammaproteobacteria</taxon>
        <taxon>OMG group</taxon>
        <taxon>OM182 clade</taxon>
    </lineage>
</organism>
<name>A0A520S662_9GAMM</name>
<dbReference type="Proteomes" id="UP000320404">
    <property type="component" value="Unassembled WGS sequence"/>
</dbReference>
<dbReference type="GO" id="GO:0046872">
    <property type="term" value="F:metal ion binding"/>
    <property type="evidence" value="ECO:0007669"/>
    <property type="project" value="UniProtKB-KW"/>
</dbReference>
<comment type="similarity">
    <text evidence="1">Belongs to the Gfa family.</text>
</comment>
<protein>
    <submittedName>
        <fullName evidence="5">GFA family protein</fullName>
    </submittedName>
</protein>
<comment type="caution">
    <text evidence="5">The sequence shown here is derived from an EMBL/GenBank/DDBJ whole genome shotgun (WGS) entry which is preliminary data.</text>
</comment>
<dbReference type="InterPro" id="IPR006913">
    <property type="entry name" value="CENP-V/GFA"/>
</dbReference>
<dbReference type="InterPro" id="IPR011057">
    <property type="entry name" value="Mss4-like_sf"/>
</dbReference>
<dbReference type="PANTHER" id="PTHR28620:SF1">
    <property type="entry name" value="CENP-V_GFA DOMAIN-CONTAINING PROTEIN"/>
    <property type="match status" value="1"/>
</dbReference>
<evidence type="ECO:0000256" key="2">
    <source>
        <dbReference type="ARBA" id="ARBA00022723"/>
    </source>
</evidence>
<proteinExistence type="inferred from homology"/>
<evidence type="ECO:0000259" key="4">
    <source>
        <dbReference type="PROSITE" id="PS51891"/>
    </source>
</evidence>
<evidence type="ECO:0000313" key="5">
    <source>
        <dbReference type="EMBL" id="RZO77924.1"/>
    </source>
</evidence>
<accession>A0A520S662</accession>
<dbReference type="GO" id="GO:0016846">
    <property type="term" value="F:carbon-sulfur lyase activity"/>
    <property type="evidence" value="ECO:0007669"/>
    <property type="project" value="InterPro"/>
</dbReference>
<dbReference type="AlphaFoldDB" id="A0A520S662"/>